<accession>A0A4V3YWL3</accession>
<dbReference type="GO" id="GO:0043138">
    <property type="term" value="F:3'-5' DNA helicase activity"/>
    <property type="evidence" value="ECO:0007669"/>
    <property type="project" value="TreeGrafter"/>
</dbReference>
<keyword evidence="3 5" id="KW-0347">Helicase</keyword>
<dbReference type="OrthoDB" id="5441773at2"/>
<dbReference type="RefSeq" id="WP_136407296.1">
    <property type="nucleotide sequence ID" value="NZ_SSWX01000020.1"/>
</dbReference>
<dbReference type="GO" id="GO:0000725">
    <property type="term" value="P:recombinational repair"/>
    <property type="evidence" value="ECO:0007669"/>
    <property type="project" value="TreeGrafter"/>
</dbReference>
<keyword evidence="2 5" id="KW-0378">Hydrolase</keyword>
<evidence type="ECO:0000256" key="5">
    <source>
        <dbReference type="PROSITE-ProRule" id="PRU00560"/>
    </source>
</evidence>
<feature type="binding site" evidence="5">
    <location>
        <begin position="240"/>
        <end position="247"/>
    </location>
    <ligand>
        <name>ATP</name>
        <dbReference type="ChEBI" id="CHEBI:30616"/>
    </ligand>
</feature>
<reference evidence="7 8" key="1">
    <citation type="submission" date="2019-04" db="EMBL/GenBank/DDBJ databases">
        <title>Lampropedia sp YIM MLB12 draf genome.</title>
        <authorList>
            <person name="Wang Y.-X."/>
        </authorList>
    </citation>
    <scope>NUCLEOTIDE SEQUENCE [LARGE SCALE GENOMIC DNA]</scope>
    <source>
        <strain evidence="7 8">YIM MLB12</strain>
    </source>
</reference>
<organism evidence="7 8">
    <name type="scientific">Lampropedia aestuarii</name>
    <dbReference type="NCBI Taxonomy" id="2562762"/>
    <lineage>
        <taxon>Bacteria</taxon>
        <taxon>Pseudomonadati</taxon>
        <taxon>Pseudomonadota</taxon>
        <taxon>Betaproteobacteria</taxon>
        <taxon>Burkholderiales</taxon>
        <taxon>Comamonadaceae</taxon>
        <taxon>Lampropedia</taxon>
    </lineage>
</organism>
<sequence length="688" mass="76461">MFFRMAIFIPEKLATAGAKAIHIKRALSQLDDHFVVRSPFQRRSWLPDFLLQHAQRGWLAMAVCDLAFAHIPFGRRLFEPSKPSAFEALLQDFQQFDQGRAAPAAKAPAHGATKPSLPKVVLMWRCNRQEVQHLAARFGATHGLVFVSKEALQAEGAALLTGLLAPLDLPQSQALLTHYFPEAEVPARATTRRLFVRDNRASLGKFFLDYNQEWAAKLDLRTPQDSDEASAHFSLRLVNGVAGSGKTLIAVARAMLLAELNPAQKIVVLIHNTPVVADLKAKLIRTHGALPANLRILTFFSWATSQWMRLYGYKPHFATPSQIKQVLASQRSAWPQLAHSDAQLLDELDFINDTLLENEAQYLQANRTGRGFALREKERSALWGLYQAVTQALATSPNKSLLWSALPRGICLADDHRKLALVDHVLIDEAQFFAPAWFQAVRLGMQGSGSLFLCADPNQGFMKNRLSWKSAGLEVAGRTKKLHRSYRTTQAILSAANSLLQQHTKADAEDFLQPDLSGMEPGQPPVLIHCDSQQDSIDRLLNEMELALQTPGITVDNILVVFGDPRLQQPLYERLRKRFGEQAVWSLNHEDTKNEPPHGLQRDYLRMASVATATGLEAGVVFLIGMEALVSASAHAAWQAHREQEARTAATEAHVRKLYMAMTRAGQSLVLLASQPVAAGIARHFKQM</sequence>
<evidence type="ECO:0000313" key="8">
    <source>
        <dbReference type="Proteomes" id="UP000306236"/>
    </source>
</evidence>
<evidence type="ECO:0000256" key="1">
    <source>
        <dbReference type="ARBA" id="ARBA00022741"/>
    </source>
</evidence>
<dbReference type="InterPro" id="IPR027417">
    <property type="entry name" value="P-loop_NTPase"/>
</dbReference>
<comment type="caution">
    <text evidence="7">The sequence shown here is derived from an EMBL/GenBank/DDBJ whole genome shotgun (WGS) entry which is preliminary data.</text>
</comment>
<keyword evidence="4 5" id="KW-0067">ATP-binding</keyword>
<evidence type="ECO:0000256" key="3">
    <source>
        <dbReference type="ARBA" id="ARBA00022806"/>
    </source>
</evidence>
<dbReference type="GO" id="GO:0016787">
    <property type="term" value="F:hydrolase activity"/>
    <property type="evidence" value="ECO:0007669"/>
    <property type="project" value="UniProtKB-UniRule"/>
</dbReference>
<evidence type="ECO:0000313" key="7">
    <source>
        <dbReference type="EMBL" id="THJ31752.1"/>
    </source>
</evidence>
<dbReference type="PANTHER" id="PTHR11070">
    <property type="entry name" value="UVRD / RECB / PCRA DNA HELICASE FAMILY MEMBER"/>
    <property type="match status" value="1"/>
</dbReference>
<protein>
    <submittedName>
        <fullName evidence="7">ATP-binding protein</fullName>
    </submittedName>
</protein>
<dbReference type="InterPro" id="IPR000212">
    <property type="entry name" value="DNA_helicase_UvrD/REP"/>
</dbReference>
<dbReference type="Proteomes" id="UP000306236">
    <property type="component" value="Unassembled WGS sequence"/>
</dbReference>
<dbReference type="GO" id="GO:0005829">
    <property type="term" value="C:cytosol"/>
    <property type="evidence" value="ECO:0007669"/>
    <property type="project" value="TreeGrafter"/>
</dbReference>
<name>A0A4V3YWL3_9BURK</name>
<dbReference type="GO" id="GO:0005524">
    <property type="term" value="F:ATP binding"/>
    <property type="evidence" value="ECO:0007669"/>
    <property type="project" value="UniProtKB-UniRule"/>
</dbReference>
<dbReference type="GO" id="GO:0003677">
    <property type="term" value="F:DNA binding"/>
    <property type="evidence" value="ECO:0007669"/>
    <property type="project" value="InterPro"/>
</dbReference>
<feature type="domain" description="UvrD-like helicase ATP-binding" evidence="6">
    <location>
        <begin position="219"/>
        <end position="495"/>
    </location>
</feature>
<evidence type="ECO:0000256" key="4">
    <source>
        <dbReference type="ARBA" id="ARBA00022840"/>
    </source>
</evidence>
<keyword evidence="1 5" id="KW-0547">Nucleotide-binding</keyword>
<evidence type="ECO:0000259" key="6">
    <source>
        <dbReference type="PROSITE" id="PS51198"/>
    </source>
</evidence>
<dbReference type="EMBL" id="SSWX01000020">
    <property type="protein sequence ID" value="THJ31752.1"/>
    <property type="molecule type" value="Genomic_DNA"/>
</dbReference>
<proteinExistence type="predicted"/>
<keyword evidence="8" id="KW-1185">Reference proteome</keyword>
<dbReference type="SUPFAM" id="SSF52540">
    <property type="entry name" value="P-loop containing nucleoside triphosphate hydrolases"/>
    <property type="match status" value="1"/>
</dbReference>
<gene>
    <name evidence="7" type="ORF">E8K88_13970</name>
</gene>
<dbReference type="PANTHER" id="PTHR11070:SF45">
    <property type="entry name" value="DNA 3'-5' HELICASE"/>
    <property type="match status" value="1"/>
</dbReference>
<dbReference type="InterPro" id="IPR014016">
    <property type="entry name" value="UvrD-like_ATP-bd"/>
</dbReference>
<dbReference type="Gene3D" id="3.40.50.300">
    <property type="entry name" value="P-loop containing nucleotide triphosphate hydrolases"/>
    <property type="match status" value="2"/>
</dbReference>
<dbReference type="AlphaFoldDB" id="A0A4V3YWL3"/>
<evidence type="ECO:0000256" key="2">
    <source>
        <dbReference type="ARBA" id="ARBA00022801"/>
    </source>
</evidence>
<dbReference type="PROSITE" id="PS51198">
    <property type="entry name" value="UVRD_HELICASE_ATP_BIND"/>
    <property type="match status" value="1"/>
</dbReference>